<feature type="transmembrane region" description="Helical" evidence="2">
    <location>
        <begin position="216"/>
        <end position="239"/>
    </location>
</feature>
<feature type="domain" description="Major facilitator superfamily (MFS) profile" evidence="3">
    <location>
        <begin position="1"/>
        <end position="274"/>
    </location>
</feature>
<dbReference type="InterPro" id="IPR050327">
    <property type="entry name" value="Proton-linked_MCT"/>
</dbReference>
<reference evidence="4 6" key="2">
    <citation type="journal article" date="2013" name="Nature">
        <title>Insights into bilaterian evolution from three spiralian genomes.</title>
        <authorList>
            <person name="Simakov O."/>
            <person name="Marletaz F."/>
            <person name="Cho S.J."/>
            <person name="Edsinger-Gonzales E."/>
            <person name="Havlak P."/>
            <person name="Hellsten U."/>
            <person name="Kuo D.H."/>
            <person name="Larsson T."/>
            <person name="Lv J."/>
            <person name="Arendt D."/>
            <person name="Savage R."/>
            <person name="Osoegawa K."/>
            <person name="de Jong P."/>
            <person name="Grimwood J."/>
            <person name="Chapman J.A."/>
            <person name="Shapiro H."/>
            <person name="Aerts A."/>
            <person name="Otillar R.P."/>
            <person name="Terry A.Y."/>
            <person name="Boore J.L."/>
            <person name="Grigoriev I.V."/>
            <person name="Lindberg D.R."/>
            <person name="Seaver E.C."/>
            <person name="Weisblat D.A."/>
            <person name="Putnam N.H."/>
            <person name="Rokhsar D.S."/>
        </authorList>
    </citation>
    <scope>NUCLEOTIDE SEQUENCE</scope>
    <source>
        <strain evidence="4 6">I ESC-2004</strain>
    </source>
</reference>
<dbReference type="Pfam" id="PF07690">
    <property type="entry name" value="MFS_1"/>
    <property type="match status" value="1"/>
</dbReference>
<dbReference type="Gene3D" id="1.20.1250.20">
    <property type="entry name" value="MFS general substrate transporter like domains"/>
    <property type="match status" value="1"/>
</dbReference>
<keyword evidence="2" id="KW-0812">Transmembrane</keyword>
<dbReference type="GO" id="GO:0022857">
    <property type="term" value="F:transmembrane transporter activity"/>
    <property type="evidence" value="ECO:0007669"/>
    <property type="project" value="InterPro"/>
</dbReference>
<dbReference type="HOGENOM" id="CLU_001265_59_3_1"/>
<feature type="transmembrane region" description="Helical" evidence="2">
    <location>
        <begin position="251"/>
        <end position="272"/>
    </location>
</feature>
<dbReference type="OMA" id="FWDSESS"/>
<feature type="transmembrane region" description="Helical" evidence="2">
    <location>
        <begin position="124"/>
        <end position="145"/>
    </location>
</feature>
<evidence type="ECO:0000313" key="5">
    <source>
        <dbReference type="EnsemblMetazoa" id="CapteP86531"/>
    </source>
</evidence>
<organism evidence="4">
    <name type="scientific">Capitella teleta</name>
    <name type="common">Polychaete worm</name>
    <dbReference type="NCBI Taxonomy" id="283909"/>
    <lineage>
        <taxon>Eukaryota</taxon>
        <taxon>Metazoa</taxon>
        <taxon>Spiralia</taxon>
        <taxon>Lophotrochozoa</taxon>
        <taxon>Annelida</taxon>
        <taxon>Polychaeta</taxon>
        <taxon>Sedentaria</taxon>
        <taxon>Scolecida</taxon>
        <taxon>Capitellidae</taxon>
        <taxon>Capitella</taxon>
    </lineage>
</organism>
<dbReference type="InterPro" id="IPR036259">
    <property type="entry name" value="MFS_trans_sf"/>
</dbReference>
<feature type="non-terminal residue" evidence="4">
    <location>
        <position position="274"/>
    </location>
</feature>
<dbReference type="AlphaFoldDB" id="R7VG87"/>
<protein>
    <recommendedName>
        <fullName evidence="3">Major facilitator superfamily (MFS) profile domain-containing protein</fullName>
    </recommendedName>
</protein>
<feature type="transmembrane region" description="Helical" evidence="2">
    <location>
        <begin position="6"/>
        <end position="28"/>
    </location>
</feature>
<proteinExistence type="predicted"/>
<dbReference type="PANTHER" id="PTHR11360">
    <property type="entry name" value="MONOCARBOXYLATE TRANSPORTER"/>
    <property type="match status" value="1"/>
</dbReference>
<feature type="transmembrane region" description="Helical" evidence="2">
    <location>
        <begin position="157"/>
        <end position="175"/>
    </location>
</feature>
<evidence type="ECO:0000256" key="1">
    <source>
        <dbReference type="ARBA" id="ARBA00004141"/>
    </source>
</evidence>
<dbReference type="EMBL" id="KB292416">
    <property type="protein sequence ID" value="ELU17634.1"/>
    <property type="molecule type" value="Genomic_DNA"/>
</dbReference>
<reference evidence="6" key="1">
    <citation type="submission" date="2012-12" db="EMBL/GenBank/DDBJ databases">
        <authorList>
            <person name="Hellsten U."/>
            <person name="Grimwood J."/>
            <person name="Chapman J.A."/>
            <person name="Shapiro H."/>
            <person name="Aerts A."/>
            <person name="Otillar R.P."/>
            <person name="Terry A.Y."/>
            <person name="Boore J.L."/>
            <person name="Simakov O."/>
            <person name="Marletaz F."/>
            <person name="Cho S.-J."/>
            <person name="Edsinger-Gonzales E."/>
            <person name="Havlak P."/>
            <person name="Kuo D.-H."/>
            <person name="Larsson T."/>
            <person name="Lv J."/>
            <person name="Arendt D."/>
            <person name="Savage R."/>
            <person name="Osoegawa K."/>
            <person name="de Jong P."/>
            <person name="Lindberg D.R."/>
            <person name="Seaver E.C."/>
            <person name="Weisblat D.A."/>
            <person name="Putnam N.H."/>
            <person name="Grigoriev I.V."/>
            <person name="Rokhsar D.S."/>
        </authorList>
    </citation>
    <scope>NUCLEOTIDE SEQUENCE</scope>
    <source>
        <strain evidence="6">I ESC-2004</strain>
    </source>
</reference>
<evidence type="ECO:0000313" key="4">
    <source>
        <dbReference type="EMBL" id="ELU17634.1"/>
    </source>
</evidence>
<reference evidence="5" key="3">
    <citation type="submission" date="2015-06" db="UniProtKB">
        <authorList>
            <consortium name="EnsemblMetazoa"/>
        </authorList>
    </citation>
    <scope>IDENTIFICATION</scope>
</reference>
<evidence type="ECO:0000256" key="2">
    <source>
        <dbReference type="SAM" id="Phobius"/>
    </source>
</evidence>
<dbReference type="PROSITE" id="PS50850">
    <property type="entry name" value="MFS"/>
    <property type="match status" value="1"/>
</dbReference>
<dbReference type="EnsemblMetazoa" id="CapteT86531">
    <property type="protein sequence ID" value="CapteP86531"/>
    <property type="gene ID" value="CapteG86531"/>
</dbReference>
<name>R7VG87_CAPTE</name>
<evidence type="ECO:0000259" key="3">
    <source>
        <dbReference type="PROSITE" id="PS50850"/>
    </source>
</evidence>
<accession>R7VG87</accession>
<dbReference type="InterPro" id="IPR011701">
    <property type="entry name" value="MFS"/>
</dbReference>
<dbReference type="GO" id="GO:0016020">
    <property type="term" value="C:membrane"/>
    <property type="evidence" value="ECO:0007669"/>
    <property type="project" value="UniProtKB-SubCell"/>
</dbReference>
<keyword evidence="2" id="KW-0472">Membrane</keyword>
<dbReference type="PANTHER" id="PTHR11360:SF284">
    <property type="entry name" value="EG:103B4.3 PROTEIN-RELATED"/>
    <property type="match status" value="1"/>
</dbReference>
<dbReference type="FunCoup" id="R7VG87">
    <property type="interactions" value="22"/>
</dbReference>
<comment type="subcellular location">
    <subcellularLocation>
        <location evidence="1">Membrane</location>
        <topology evidence="1">Multi-pass membrane protein</topology>
    </subcellularLocation>
</comment>
<sequence>IMTGGFLMNMLVVGVAVKSFGLLFVEIVEKFGSSSAATSWITSLSQCLALMLSPVASTLAAIYGTRRVVFIGGLLIPAGFILSIFAMSREFYYFSYGLFVGIGTTLAYSPSIILIGLYSDKRRSLANGLTVAGSSVGNFVFPPIIHWMLQNFGLQGTLLILAGLMLNICVCAALLRPLSFYTPKDKKAKNAEKATSCIAALRNYKFEWSLLRLPQFMVYGLSLFFCFCGYPNLFIMLPPHCKNIGLSKEQAVFSVSVIGIFDLIGRMFFGWFSD</sequence>
<feature type="transmembrane region" description="Helical" evidence="2">
    <location>
        <begin position="93"/>
        <end position="118"/>
    </location>
</feature>
<dbReference type="InterPro" id="IPR020846">
    <property type="entry name" value="MFS_dom"/>
</dbReference>
<feature type="transmembrane region" description="Helical" evidence="2">
    <location>
        <begin position="40"/>
        <end position="62"/>
    </location>
</feature>
<gene>
    <name evidence="4" type="ORF">CAPTEDRAFT_86531</name>
</gene>
<keyword evidence="2" id="KW-1133">Transmembrane helix</keyword>
<dbReference type="SUPFAM" id="SSF103473">
    <property type="entry name" value="MFS general substrate transporter"/>
    <property type="match status" value="1"/>
</dbReference>
<feature type="transmembrane region" description="Helical" evidence="2">
    <location>
        <begin position="68"/>
        <end position="86"/>
    </location>
</feature>
<feature type="non-terminal residue" evidence="4">
    <location>
        <position position="1"/>
    </location>
</feature>
<dbReference type="OrthoDB" id="6509908at2759"/>
<evidence type="ECO:0000313" key="6">
    <source>
        <dbReference type="Proteomes" id="UP000014760"/>
    </source>
</evidence>
<dbReference type="EMBL" id="AMQN01035654">
    <property type="status" value="NOT_ANNOTATED_CDS"/>
    <property type="molecule type" value="Genomic_DNA"/>
</dbReference>
<keyword evidence="6" id="KW-1185">Reference proteome</keyword>
<dbReference type="Proteomes" id="UP000014760">
    <property type="component" value="Unassembled WGS sequence"/>
</dbReference>